<keyword evidence="3" id="KW-1185">Reference proteome</keyword>
<dbReference type="AlphaFoldDB" id="A0A841HIT4"/>
<dbReference type="EMBL" id="JACHHZ010000002">
    <property type="protein sequence ID" value="MBB6092927.1"/>
    <property type="molecule type" value="Genomic_DNA"/>
</dbReference>
<comment type="caution">
    <text evidence="2">The sequence shown here is derived from an EMBL/GenBank/DDBJ whole genome shotgun (WGS) entry which is preliminary data.</text>
</comment>
<proteinExistence type="predicted"/>
<feature type="region of interest" description="Disordered" evidence="1">
    <location>
        <begin position="48"/>
        <end position="79"/>
    </location>
</feature>
<evidence type="ECO:0000256" key="1">
    <source>
        <dbReference type="SAM" id="MobiDB-lite"/>
    </source>
</evidence>
<sequence length="79" mass="8050">MLRADVIDNEGTDLALVSEAVTSQASCPQQLGESLLGRMGRAFADEEFSSGSMSQYAGEHAGESSPVDAAGDAGKLGSN</sequence>
<reference evidence="2 3" key="1">
    <citation type="submission" date="2020-08" db="EMBL/GenBank/DDBJ databases">
        <title>Genomic Encyclopedia of Type Strains, Phase IV (KMG-IV): sequencing the most valuable type-strain genomes for metagenomic binning, comparative biology and taxonomic classification.</title>
        <authorList>
            <person name="Goeker M."/>
        </authorList>
    </citation>
    <scope>NUCLEOTIDE SEQUENCE [LARGE SCALE GENOMIC DNA]</scope>
    <source>
        <strain evidence="2 3">DSM 26723</strain>
    </source>
</reference>
<accession>A0A841HIT4</accession>
<name>A0A841HIT4_9GAMM</name>
<evidence type="ECO:0000313" key="3">
    <source>
        <dbReference type="Proteomes" id="UP000588068"/>
    </source>
</evidence>
<evidence type="ECO:0000313" key="2">
    <source>
        <dbReference type="EMBL" id="MBB6092927.1"/>
    </source>
</evidence>
<protein>
    <submittedName>
        <fullName evidence="2">Uncharacterized protein</fullName>
    </submittedName>
</protein>
<gene>
    <name evidence="2" type="ORF">HNQ60_001805</name>
</gene>
<dbReference type="Proteomes" id="UP000588068">
    <property type="component" value="Unassembled WGS sequence"/>
</dbReference>
<organism evidence="2 3">
    <name type="scientific">Povalibacter uvarum</name>
    <dbReference type="NCBI Taxonomy" id="732238"/>
    <lineage>
        <taxon>Bacteria</taxon>
        <taxon>Pseudomonadati</taxon>
        <taxon>Pseudomonadota</taxon>
        <taxon>Gammaproteobacteria</taxon>
        <taxon>Steroidobacterales</taxon>
        <taxon>Steroidobacteraceae</taxon>
        <taxon>Povalibacter</taxon>
    </lineage>
</organism>